<evidence type="ECO:0000259" key="3">
    <source>
        <dbReference type="Pfam" id="PF26140"/>
    </source>
</evidence>
<dbReference type="InterPro" id="IPR032436">
    <property type="entry name" value="URB1_C"/>
</dbReference>
<dbReference type="Pfam" id="PF26140">
    <property type="entry name" value="HEAT_URB1"/>
    <property type="match status" value="1"/>
</dbReference>
<dbReference type="InterPro" id="IPR039844">
    <property type="entry name" value="URB1"/>
</dbReference>
<dbReference type="InterPro" id="IPR059018">
    <property type="entry name" value="HEAT_URB1"/>
</dbReference>
<proteinExistence type="predicted"/>
<dbReference type="RefSeq" id="XP_064768289.1">
    <property type="nucleotide sequence ID" value="XM_064912778.1"/>
</dbReference>
<feature type="domain" description="URB1 C-terminal" evidence="2">
    <location>
        <begin position="1456"/>
        <end position="1629"/>
    </location>
</feature>
<reference evidence="4 5" key="1">
    <citation type="submission" date="2024-03" db="EMBL/GenBank/DDBJ databases">
        <title>Genome-scale model development and genomic sequencing of the oleaginous clade Lipomyces.</title>
        <authorList>
            <consortium name="Lawrence Berkeley National Laboratory"/>
            <person name="Czajka J.J."/>
            <person name="Han Y."/>
            <person name="Kim J."/>
            <person name="Mondo S.J."/>
            <person name="Hofstad B.A."/>
            <person name="Robles A."/>
            <person name="Haridas S."/>
            <person name="Riley R."/>
            <person name="LaButti K."/>
            <person name="Pangilinan J."/>
            <person name="Andreopoulos W."/>
            <person name="Lipzen A."/>
            <person name="Yan J."/>
            <person name="Wang M."/>
            <person name="Ng V."/>
            <person name="Grigoriev I.V."/>
            <person name="Spatafora J.W."/>
            <person name="Magnuson J.K."/>
            <person name="Baker S.E."/>
            <person name="Pomraning K.R."/>
        </authorList>
    </citation>
    <scope>NUCLEOTIDE SEQUENCE [LARGE SCALE GENOMIC DNA]</scope>
    <source>
        <strain evidence="4 5">Phaff 52-87</strain>
    </source>
</reference>
<dbReference type="PANTHER" id="PTHR13500:SF0">
    <property type="entry name" value="NUCLEOLAR PRE-RIBOSOMAL-ASSOCIATED PROTEIN 1"/>
    <property type="match status" value="1"/>
</dbReference>
<name>A0ABR1F604_9ASCO</name>
<dbReference type="PANTHER" id="PTHR13500">
    <property type="entry name" value="NUCLEOLAR PRERIBOSOMAL-ASSOCIATED PROTEIN 1"/>
    <property type="match status" value="1"/>
</dbReference>
<dbReference type="InterPro" id="IPR021714">
    <property type="entry name" value="URB1_N"/>
</dbReference>
<evidence type="ECO:0000259" key="1">
    <source>
        <dbReference type="Pfam" id="PF11707"/>
    </source>
</evidence>
<dbReference type="GeneID" id="90038290"/>
<organism evidence="4 5">
    <name type="scientific">Myxozyma melibiosi</name>
    <dbReference type="NCBI Taxonomy" id="54550"/>
    <lineage>
        <taxon>Eukaryota</taxon>
        <taxon>Fungi</taxon>
        <taxon>Dikarya</taxon>
        <taxon>Ascomycota</taxon>
        <taxon>Saccharomycotina</taxon>
        <taxon>Lipomycetes</taxon>
        <taxon>Lipomycetales</taxon>
        <taxon>Lipomycetaceae</taxon>
        <taxon>Myxozyma</taxon>
    </lineage>
</organism>
<dbReference type="Pfam" id="PF16201">
    <property type="entry name" value="NopRA1"/>
    <property type="match status" value="1"/>
</dbReference>
<feature type="domain" description="URB1 N-terminal" evidence="1">
    <location>
        <begin position="65"/>
        <end position="381"/>
    </location>
</feature>
<evidence type="ECO:0000313" key="4">
    <source>
        <dbReference type="EMBL" id="KAK7205256.1"/>
    </source>
</evidence>
<sequence>MSSKKRSHGRSNTNRSVRRTADTDPVFLELQAIIGHPAKLTPAVQKRISYDELVDVLDKSLGERLVTAWATEGSTSVYTPTFKDMTFHLSCLIRIMSEVAVCRQSGVKIIRLLLENHSKIIYRSLYTEQTTPVNDILELLIQFAKFHRGAYADEVYTAFDFSSLIYSKLLASLKIRNEEDEQRATSQHYTSDGSVRYHLISFLLVLLHYCSPSHKCELLGHRQILLSWMNNASIDSSEQLVETAKTLSGIAFSEDIPKRTKTVLFTEWLLTKLLSIFRVLKIRNSRQWTKFEADFGLFVQICTDPKCGVIFQDKGWYPPGTLDSHKSRKAFQSFNRVLVALSKVLNIADPDESLLLNAIFRACPETVALYTTSATLRVDPTKRLDFLRKFSFFAAVIALPLPSMLKDRTLNISVPPPVSVVIENIIPSPLNRSLFDLLLQANPISQYFTINLLAQSLQKLQSVSTLLASRGWEVAQKSLLEEAFHRLPEISSYSSVALKNLPPSSGFALSKLLRLYVTIFNDIVKSAKIDLSQLLVRFLEDEEQRPENGLSFGSDKGLELRNVLRVQSILPVQQKFWNKSDGLKLSYFTYMLKLATYIDDSRVSEDVTDSLHHISAHTYLFGKNFDVPVIVPFVQCLRSISRACSEQDLDLLWNVMDEAAARCLRSPFKYIDRIGSADLTEYEVENTKQWSPFLVALTEQWVYMSSSAERKNQVSDGLLYCLLRIFTQCAISGDGWCPVYYFISESKNLDSKYKSILRKLQKLARDPARGRRMDKDVWAALFAKFKIDSALNSYGDNVDFTRALMSAESLNAFQTAVDEMKRPINVLDIYSIRASFGNEMCSDDLDYLTAIMKKLEASSLSLNWMMAVMKQKNLWSPLLWSPTNSERQIVEFCSWFFRVVRRLVGPITSDSTDKLGFIYEYILNSFDLWRQDLKMATTLAESLKLLPEEVVSKLIVEATQDSKAIDPQVICALVESEDSLEMLSDEHGKVVQLLIRAALKSGDSSVVNVALKFANSPFFDVTDIDFPVVEEIFSQDRKGSYSLVCRLFENSATMRSCILQQHLEAISALDLEDMIPFADTITAFLVDCDDDSKLFVIKSSSSLSVDISDLLLQVSKTATQKRVELNLQLYLRSLVLLTSEDAITSLYNAIDSSIPQTVSINRLALAHSVLSSRQAPENLRSSAAQFIKSALQTITRYLSETAQLEESQKTIIRRIGITVERFSSILGLGKAVNAPIEAAIQRWFDDETIVLFVLNLMIGSSHQYLEYRKFFQMILAQHASEVGLGRESQLLNGIVCTLHHLYFLNPKEQSKASLTATKLIQYYSGTCKASDRLLLEVLHSLDASSNISTDLKIDTFSFSHEDAVFYVVAPGHCELSFSPKIFRSSLRLLSGTEKDSYNSEKLRSSNEYMEFASAKETEKVDSSHLMYDPLFVLPAVADMISRKLVDVNSLVSNHCLSYVIICLGIEGPIAAMARKILILVISLIDETNYKERDVLRTMLYSLHFAVADNALSPKPRFTIILTALAHLVPVLSNAGHYLFDYALQYVTKSPFIDLSDIPLQKTLLPSADVDDYAKVTNWFLNVLTTSLRRCKDLTVYEEAFVFEIAQTITSVSTTWESTKALSSSFLDNARSCSSS</sequence>
<protein>
    <submittedName>
        <fullName evidence="4">Ribosome 60S biogenesis N-terminal-domain-containing protein</fullName>
    </submittedName>
</protein>
<evidence type="ECO:0000259" key="2">
    <source>
        <dbReference type="Pfam" id="PF16201"/>
    </source>
</evidence>
<feature type="domain" description="URB1 central HEAT repeat" evidence="3">
    <location>
        <begin position="575"/>
        <end position="713"/>
    </location>
</feature>
<evidence type="ECO:0000313" key="5">
    <source>
        <dbReference type="Proteomes" id="UP001498771"/>
    </source>
</evidence>
<accession>A0ABR1F604</accession>
<dbReference type="Proteomes" id="UP001498771">
    <property type="component" value="Unassembled WGS sequence"/>
</dbReference>
<dbReference type="Pfam" id="PF11707">
    <property type="entry name" value="Npa1"/>
    <property type="match status" value="1"/>
</dbReference>
<comment type="caution">
    <text evidence="4">The sequence shown here is derived from an EMBL/GenBank/DDBJ whole genome shotgun (WGS) entry which is preliminary data.</text>
</comment>
<gene>
    <name evidence="4" type="ORF">BZA70DRAFT_279433</name>
</gene>
<keyword evidence="5" id="KW-1185">Reference proteome</keyword>
<dbReference type="EMBL" id="JBBJBU010000006">
    <property type="protein sequence ID" value="KAK7205256.1"/>
    <property type="molecule type" value="Genomic_DNA"/>
</dbReference>